<name>A0A6C1CAN5_9ACTN</name>
<evidence type="ECO:0000256" key="1">
    <source>
        <dbReference type="ARBA" id="ARBA00007169"/>
    </source>
</evidence>
<dbReference type="Proteomes" id="UP000298111">
    <property type="component" value="Unassembled WGS sequence"/>
</dbReference>
<dbReference type="AlphaFoldDB" id="A0A6C1CAN5"/>
<evidence type="ECO:0000313" key="2">
    <source>
        <dbReference type="EMBL" id="TGG88609.1"/>
    </source>
</evidence>
<organism evidence="2 3">
    <name type="scientific">Streptomyces albus</name>
    <dbReference type="NCBI Taxonomy" id="1888"/>
    <lineage>
        <taxon>Bacteria</taxon>
        <taxon>Bacillati</taxon>
        <taxon>Actinomycetota</taxon>
        <taxon>Actinomycetes</taxon>
        <taxon>Kitasatosporales</taxon>
        <taxon>Streptomycetaceae</taxon>
        <taxon>Streptomyces</taxon>
    </lineage>
</organism>
<reference evidence="2 3" key="1">
    <citation type="submission" date="2018-10" db="EMBL/GenBank/DDBJ databases">
        <title>Isolation of pseudouridimycin from Streptomyces albus DSM 40763.</title>
        <authorList>
            <person name="Rosenqvist P."/>
            <person name="Metsae-Ketelae M."/>
            <person name="Virta P."/>
        </authorList>
    </citation>
    <scope>NUCLEOTIDE SEQUENCE [LARGE SCALE GENOMIC DNA]</scope>
    <source>
        <strain evidence="2 3">DSM 40763</strain>
    </source>
</reference>
<sequence>MPLICLPYAGGTPSVFHGWQQRLGTRATVVPVLLPGRGLRLREAPYSALAPLVHDLADALQEHGLTRHGYALFGHSMGALVAYETALELRRRGAGEPLHLVVSGSRAPQLYGDRRDHLLPDEELRAVIGGLGGFGAGGGTADAYFRRRLPALRADLRACEQYRARPRAPLRCPVTAVSATDDPIATAAQVDAWHTCCAGPFTRLHLPGDHFFLHGPSSARLLHLMREVCDRLRPHPTQPSGRTPR</sequence>
<dbReference type="InterPro" id="IPR012223">
    <property type="entry name" value="TEII"/>
</dbReference>
<dbReference type="Pfam" id="PF00975">
    <property type="entry name" value="Thioesterase"/>
    <property type="match status" value="1"/>
</dbReference>
<proteinExistence type="inferred from homology"/>
<protein>
    <submittedName>
        <fullName evidence="2">Thioesterase</fullName>
    </submittedName>
</protein>
<dbReference type="InterPro" id="IPR001031">
    <property type="entry name" value="Thioesterase"/>
</dbReference>
<dbReference type="GO" id="GO:0008610">
    <property type="term" value="P:lipid biosynthetic process"/>
    <property type="evidence" value="ECO:0007669"/>
    <property type="project" value="TreeGrafter"/>
</dbReference>
<dbReference type="SUPFAM" id="SSF53474">
    <property type="entry name" value="alpha/beta-Hydrolases"/>
    <property type="match status" value="1"/>
</dbReference>
<accession>A0A6C1CAN5</accession>
<dbReference type="Gene3D" id="3.40.50.1820">
    <property type="entry name" value="alpha/beta hydrolase"/>
    <property type="match status" value="1"/>
</dbReference>
<dbReference type="PANTHER" id="PTHR11487:SF0">
    <property type="entry name" value="S-ACYL FATTY ACID SYNTHASE THIOESTERASE, MEDIUM CHAIN"/>
    <property type="match status" value="1"/>
</dbReference>
<comment type="similarity">
    <text evidence="1">Belongs to the thioesterase family.</text>
</comment>
<gene>
    <name evidence="2" type="ORF">D8771_03350</name>
</gene>
<dbReference type="EMBL" id="RCIY01000009">
    <property type="protein sequence ID" value="TGG88609.1"/>
    <property type="molecule type" value="Genomic_DNA"/>
</dbReference>
<dbReference type="InterPro" id="IPR029058">
    <property type="entry name" value="AB_hydrolase_fold"/>
</dbReference>
<dbReference type="PANTHER" id="PTHR11487">
    <property type="entry name" value="THIOESTERASE"/>
    <property type="match status" value="1"/>
</dbReference>
<evidence type="ECO:0000313" key="3">
    <source>
        <dbReference type="Proteomes" id="UP000298111"/>
    </source>
</evidence>
<comment type="caution">
    <text evidence="2">The sequence shown here is derived from an EMBL/GenBank/DDBJ whole genome shotgun (WGS) entry which is preliminary data.</text>
</comment>